<evidence type="ECO:0000313" key="2">
    <source>
        <dbReference type="Proteomes" id="UP000230886"/>
    </source>
</evidence>
<dbReference type="AlphaFoldDB" id="A0A1C4CKM8"/>
<dbReference type="RefSeq" id="WP_030536498.1">
    <property type="nucleotide sequence ID" value="NZ_CP063234.1"/>
</dbReference>
<sequence length="243" mass="26360">MTAPSPDKKSAAKSQRRRSYNTGITADAVLTVAFGLSREHGVEGWSLRQLLGELDTSFSVVYRLVGDRDALSAAVVDSAVSAVNVPSAQEDWRQWLTHLLLQMREALIECPGAAQWLLMNGVATQRSRELMEAGLASLIDAGFGEEAAQAYTVAFTSTITLIAMNDARRIPSGQPSPDHSAMLERLSNDGPSDPRSSMETLIGKFAGPPDAAEATRAEHYRYTLDRVLDGLEARLNAIKESQK</sequence>
<evidence type="ECO:0000313" key="1">
    <source>
        <dbReference type="EMBL" id="PCK24450.1"/>
    </source>
</evidence>
<dbReference type="Proteomes" id="UP000230886">
    <property type="component" value="Unassembled WGS sequence"/>
</dbReference>
<dbReference type="SUPFAM" id="SSF46689">
    <property type="entry name" value="Homeodomain-like"/>
    <property type="match status" value="1"/>
</dbReference>
<organism evidence="1 2">
    <name type="scientific">Rhodococcus qingshengii</name>
    <dbReference type="NCBI Taxonomy" id="334542"/>
    <lineage>
        <taxon>Bacteria</taxon>
        <taxon>Bacillati</taxon>
        <taxon>Actinomycetota</taxon>
        <taxon>Actinomycetes</taxon>
        <taxon>Mycobacteriales</taxon>
        <taxon>Nocardiaceae</taxon>
        <taxon>Rhodococcus</taxon>
        <taxon>Rhodococcus erythropolis group</taxon>
    </lineage>
</organism>
<gene>
    <name evidence="1" type="ORF">CHR55_26045</name>
</gene>
<protein>
    <submittedName>
        <fullName evidence="1">TetR family transcriptional regulator</fullName>
    </submittedName>
</protein>
<dbReference type="Gene3D" id="1.10.357.10">
    <property type="entry name" value="Tetracycline Repressor, domain 2"/>
    <property type="match status" value="1"/>
</dbReference>
<dbReference type="EMBL" id="NOVD01000030">
    <property type="protein sequence ID" value="PCK24450.1"/>
    <property type="molecule type" value="Genomic_DNA"/>
</dbReference>
<dbReference type="InterPro" id="IPR036271">
    <property type="entry name" value="Tet_transcr_reg_TetR-rel_C_sf"/>
</dbReference>
<name>A0A1C4CKM8_RHOSG</name>
<dbReference type="InterPro" id="IPR009057">
    <property type="entry name" value="Homeodomain-like_sf"/>
</dbReference>
<dbReference type="SUPFAM" id="SSF48498">
    <property type="entry name" value="Tetracyclin repressor-like, C-terminal domain"/>
    <property type="match status" value="1"/>
</dbReference>
<proteinExistence type="predicted"/>
<comment type="caution">
    <text evidence="1">The sequence shown here is derived from an EMBL/GenBank/DDBJ whole genome shotgun (WGS) entry which is preliminary data.</text>
</comment>
<accession>A0A1C4CKM8</accession>
<reference evidence="1 2" key="1">
    <citation type="submission" date="2017-07" db="EMBL/GenBank/DDBJ databases">
        <title>Draft sequence of Rhodococcus enclensis 23b-28.</title>
        <authorList>
            <person name="Besaury L."/>
            <person name="Sancelme M."/>
            <person name="Amato P."/>
            <person name="Lallement A."/>
            <person name="Delort A.-M."/>
        </authorList>
    </citation>
    <scope>NUCLEOTIDE SEQUENCE [LARGE SCALE GENOMIC DNA]</scope>
    <source>
        <strain evidence="1 2">23b-28</strain>
    </source>
</reference>